<proteinExistence type="predicted"/>
<gene>
    <name evidence="1" type="ORF">SPELUC_LOCUS618</name>
</gene>
<evidence type="ECO:0000313" key="2">
    <source>
        <dbReference type="Proteomes" id="UP000789366"/>
    </source>
</evidence>
<reference evidence="1" key="1">
    <citation type="submission" date="2021-06" db="EMBL/GenBank/DDBJ databases">
        <authorList>
            <person name="Kallberg Y."/>
            <person name="Tangrot J."/>
            <person name="Rosling A."/>
        </authorList>
    </citation>
    <scope>NUCLEOTIDE SEQUENCE</scope>
    <source>
        <strain evidence="1">28 12/20/2015</strain>
    </source>
</reference>
<sequence length="75" mass="8546">MHGEASSAPLKTLSAEHIKLQEIFFHYNLEDIYNANKTATKILLENNEPSESKLGRTKLDKSKLDKNMLDENKLS</sequence>
<evidence type="ECO:0000313" key="1">
    <source>
        <dbReference type="EMBL" id="CAG8447802.1"/>
    </source>
</evidence>
<protein>
    <submittedName>
        <fullName evidence="1">2507_t:CDS:1</fullName>
    </submittedName>
</protein>
<organism evidence="1 2">
    <name type="scientific">Cetraspora pellucida</name>
    <dbReference type="NCBI Taxonomy" id="1433469"/>
    <lineage>
        <taxon>Eukaryota</taxon>
        <taxon>Fungi</taxon>
        <taxon>Fungi incertae sedis</taxon>
        <taxon>Mucoromycota</taxon>
        <taxon>Glomeromycotina</taxon>
        <taxon>Glomeromycetes</taxon>
        <taxon>Diversisporales</taxon>
        <taxon>Gigasporaceae</taxon>
        <taxon>Cetraspora</taxon>
    </lineage>
</organism>
<keyword evidence="2" id="KW-1185">Reference proteome</keyword>
<dbReference type="Proteomes" id="UP000789366">
    <property type="component" value="Unassembled WGS sequence"/>
</dbReference>
<dbReference type="EMBL" id="CAJVPW010000242">
    <property type="protein sequence ID" value="CAG8447802.1"/>
    <property type="molecule type" value="Genomic_DNA"/>
</dbReference>
<name>A0ACA9K2L6_9GLOM</name>
<accession>A0ACA9K2L6</accession>
<comment type="caution">
    <text evidence="1">The sequence shown here is derived from an EMBL/GenBank/DDBJ whole genome shotgun (WGS) entry which is preliminary data.</text>
</comment>